<reference evidence="1 2" key="1">
    <citation type="submission" date="2019-09" db="EMBL/GenBank/DDBJ databases">
        <authorList>
            <person name="Silva M."/>
            <person name="Pereira G."/>
            <person name="Lopes-Da-Costa L."/>
            <person name="Silva E."/>
        </authorList>
    </citation>
    <scope>NUCLEOTIDE SEQUENCE [LARGE SCALE GENOMIC DNA]</scope>
    <source>
        <strain evidence="1 2">FMV-PI01</strain>
    </source>
</reference>
<evidence type="ECO:0000313" key="1">
    <source>
        <dbReference type="EMBL" id="MSN96344.1"/>
    </source>
</evidence>
<dbReference type="Proteomes" id="UP000476338">
    <property type="component" value="Unassembled WGS sequence"/>
</dbReference>
<gene>
    <name evidence="1" type="ORF">F1B92_03920</name>
</gene>
<dbReference type="AlphaFoldDB" id="A0A6L5WH33"/>
<organism evidence="1 2">
    <name type="scientific">Campylobacter portucalensis</name>
    <dbReference type="NCBI Taxonomy" id="2608384"/>
    <lineage>
        <taxon>Bacteria</taxon>
        <taxon>Pseudomonadati</taxon>
        <taxon>Campylobacterota</taxon>
        <taxon>Epsilonproteobacteria</taxon>
        <taxon>Campylobacterales</taxon>
        <taxon>Campylobacteraceae</taxon>
        <taxon>Campylobacter</taxon>
    </lineage>
</organism>
<dbReference type="RefSeq" id="WP_154570612.1">
    <property type="nucleotide sequence ID" value="NZ_VWSJ01000010.1"/>
</dbReference>
<comment type="caution">
    <text evidence="1">The sequence shown here is derived from an EMBL/GenBank/DDBJ whole genome shotgun (WGS) entry which is preliminary data.</text>
</comment>
<evidence type="ECO:0000313" key="2">
    <source>
        <dbReference type="Proteomes" id="UP000476338"/>
    </source>
</evidence>
<protein>
    <submittedName>
        <fullName evidence="1">Uncharacterized protein</fullName>
    </submittedName>
</protein>
<name>A0A6L5WH33_9BACT</name>
<keyword evidence="2" id="KW-1185">Reference proteome</keyword>
<dbReference type="EMBL" id="VWSJ01000010">
    <property type="protein sequence ID" value="MSN96344.1"/>
    <property type="molecule type" value="Genomic_DNA"/>
</dbReference>
<sequence>MIKIDFTDKEITRQVKNALNRTLTKVRNLQKDYIYGKHSVKKKYLHNKRLNGCRARSSDLSIRLTSTSKFITPFMQARVARPDIGNKFGTQTSRYKKGKFYISSKKHSVSGYTVTEGLTSGIRKRPYYYIQKRANLDDELLDFTDEAQNKAIGIFQKELDKG</sequence>
<proteinExistence type="predicted"/>
<accession>A0A6L5WH33</accession>
<reference evidence="1 2" key="2">
    <citation type="submission" date="2020-03" db="EMBL/GenBank/DDBJ databases">
        <title>Campylobacter portucalensis sp. nov., a new species of Campylobacter isolated from the reproductive tract of bulls.</title>
        <authorList>
            <person name="Silva M.F."/>
            <person name="Pereira G."/>
            <person name="Carneiro C."/>
            <person name="Hemphill A."/>
            <person name="Mateus L."/>
            <person name="Lopes-Da-Costa L."/>
            <person name="Silva E."/>
        </authorList>
    </citation>
    <scope>NUCLEOTIDE SEQUENCE [LARGE SCALE GENOMIC DNA]</scope>
    <source>
        <strain evidence="1 2">FMV-PI01</strain>
    </source>
</reference>